<keyword evidence="4 6" id="KW-1133">Transmembrane helix</keyword>
<feature type="transmembrane region" description="Helical" evidence="6">
    <location>
        <begin position="140"/>
        <end position="164"/>
    </location>
</feature>
<evidence type="ECO:0000256" key="1">
    <source>
        <dbReference type="ARBA" id="ARBA00004651"/>
    </source>
</evidence>
<organism evidence="8 9">
    <name type="scientific">Amycolatopsis dongchuanensis</name>
    <dbReference type="NCBI Taxonomy" id="1070866"/>
    <lineage>
        <taxon>Bacteria</taxon>
        <taxon>Bacillati</taxon>
        <taxon>Actinomycetota</taxon>
        <taxon>Actinomycetes</taxon>
        <taxon>Pseudonocardiales</taxon>
        <taxon>Pseudonocardiaceae</taxon>
        <taxon>Amycolatopsis</taxon>
    </lineage>
</organism>
<dbReference type="InterPro" id="IPR050189">
    <property type="entry name" value="MFS_Efflux_Transporters"/>
</dbReference>
<evidence type="ECO:0000256" key="6">
    <source>
        <dbReference type="SAM" id="Phobius"/>
    </source>
</evidence>
<feature type="transmembrane region" description="Helical" evidence="6">
    <location>
        <begin position="245"/>
        <end position="264"/>
    </location>
</feature>
<dbReference type="Gene3D" id="1.20.1250.20">
    <property type="entry name" value="MFS general substrate transporter like domains"/>
    <property type="match status" value="1"/>
</dbReference>
<keyword evidence="9" id="KW-1185">Reference proteome</keyword>
<keyword evidence="2" id="KW-1003">Cell membrane</keyword>
<dbReference type="PANTHER" id="PTHR43124:SF10">
    <property type="entry name" value="PURINE EFFLUX PUMP PBUE"/>
    <property type="match status" value="1"/>
</dbReference>
<feature type="transmembrane region" description="Helical" evidence="6">
    <location>
        <begin position="17"/>
        <end position="42"/>
    </location>
</feature>
<dbReference type="InterPro" id="IPR011701">
    <property type="entry name" value="MFS"/>
</dbReference>
<evidence type="ECO:0000256" key="4">
    <source>
        <dbReference type="ARBA" id="ARBA00022989"/>
    </source>
</evidence>
<accession>A0ABP8VNE9</accession>
<evidence type="ECO:0000313" key="8">
    <source>
        <dbReference type="EMBL" id="GAA4667320.1"/>
    </source>
</evidence>
<dbReference type="InterPro" id="IPR020846">
    <property type="entry name" value="MFS_dom"/>
</dbReference>
<gene>
    <name evidence="8" type="ORF">GCM10023214_71520</name>
</gene>
<dbReference type="CDD" id="cd17324">
    <property type="entry name" value="MFS_NepI_like"/>
    <property type="match status" value="1"/>
</dbReference>
<feature type="transmembrane region" description="Helical" evidence="6">
    <location>
        <begin position="276"/>
        <end position="293"/>
    </location>
</feature>
<feature type="transmembrane region" description="Helical" evidence="6">
    <location>
        <begin position="170"/>
        <end position="190"/>
    </location>
</feature>
<feature type="transmembrane region" description="Helical" evidence="6">
    <location>
        <begin position="211"/>
        <end position="233"/>
    </location>
</feature>
<dbReference type="EMBL" id="BAABIB010000152">
    <property type="protein sequence ID" value="GAA4667320.1"/>
    <property type="molecule type" value="Genomic_DNA"/>
</dbReference>
<feature type="transmembrane region" description="Helical" evidence="6">
    <location>
        <begin position="81"/>
        <end position="99"/>
    </location>
</feature>
<evidence type="ECO:0000313" key="9">
    <source>
        <dbReference type="Proteomes" id="UP001500192"/>
    </source>
</evidence>
<protein>
    <submittedName>
        <fullName evidence="8">MFS transporter</fullName>
    </submittedName>
</protein>
<dbReference type="SUPFAM" id="SSF103473">
    <property type="entry name" value="MFS general substrate transporter"/>
    <property type="match status" value="1"/>
</dbReference>
<feature type="transmembrane region" description="Helical" evidence="6">
    <location>
        <begin position="54"/>
        <end position="74"/>
    </location>
</feature>
<comment type="caution">
    <text evidence="8">The sequence shown here is derived from an EMBL/GenBank/DDBJ whole genome shotgun (WGS) entry which is preliminary data.</text>
</comment>
<feature type="transmembrane region" description="Helical" evidence="6">
    <location>
        <begin position="364"/>
        <end position="384"/>
    </location>
</feature>
<feature type="transmembrane region" description="Helical" evidence="6">
    <location>
        <begin position="111"/>
        <end position="133"/>
    </location>
</feature>
<reference evidence="9" key="1">
    <citation type="journal article" date="2019" name="Int. J. Syst. Evol. Microbiol.">
        <title>The Global Catalogue of Microorganisms (GCM) 10K type strain sequencing project: providing services to taxonomists for standard genome sequencing and annotation.</title>
        <authorList>
            <consortium name="The Broad Institute Genomics Platform"/>
            <consortium name="The Broad Institute Genome Sequencing Center for Infectious Disease"/>
            <person name="Wu L."/>
            <person name="Ma J."/>
        </authorList>
    </citation>
    <scope>NUCLEOTIDE SEQUENCE [LARGE SCALE GENOMIC DNA]</scope>
    <source>
        <strain evidence="9">JCM 18054</strain>
    </source>
</reference>
<feature type="transmembrane region" description="Helical" evidence="6">
    <location>
        <begin position="299"/>
        <end position="316"/>
    </location>
</feature>
<dbReference type="PROSITE" id="PS50850">
    <property type="entry name" value="MFS"/>
    <property type="match status" value="1"/>
</dbReference>
<comment type="subcellular location">
    <subcellularLocation>
        <location evidence="1">Cell membrane</location>
        <topology evidence="1">Multi-pass membrane protein</topology>
    </subcellularLocation>
</comment>
<keyword evidence="5 6" id="KW-0472">Membrane</keyword>
<name>A0ABP8VNE9_9PSEU</name>
<evidence type="ECO:0000259" key="7">
    <source>
        <dbReference type="PROSITE" id="PS50850"/>
    </source>
</evidence>
<keyword evidence="3 6" id="KW-0812">Transmembrane</keyword>
<dbReference type="InterPro" id="IPR036259">
    <property type="entry name" value="MFS_trans_sf"/>
</dbReference>
<evidence type="ECO:0000256" key="5">
    <source>
        <dbReference type="ARBA" id="ARBA00023136"/>
    </source>
</evidence>
<dbReference type="Proteomes" id="UP001500192">
    <property type="component" value="Unassembled WGS sequence"/>
</dbReference>
<dbReference type="PANTHER" id="PTHR43124">
    <property type="entry name" value="PURINE EFFLUX PUMP PBUE"/>
    <property type="match status" value="1"/>
</dbReference>
<sequence length="405" mass="40873">MAVVVRLSSKSDPSARLVLLAVGTFVLGVDSFVLAGLLPAVAQDLHVSVAQAGQLTTAFALTYAIGSPLIATATGRLDRRVVLGGGMAVFLLGMVGQALGPTYGVVLAGRVLAALGAAGFQANAYAVVGFLAPPERRARALAMVGAGSSLATVVGVPVGVLVGQQIGWRAALWLVTGVAAVAAALCLVLPSVRLPAASLRERLRLLGTPSMLLLLCGTALQLVPQYTVLSYVAPIIGAQGQTDTSVLVALVVFGVALFTGNRLVGHLADRWGGLRVITVGLTVSAVALVALWFVRLSLVPAIVALAVLGLVGSFQITPQQTRVFAASGTAATVALGLNGSMIYVGTGGGSALGGGVIAAAGPGFVPLVAAGAALVTLVFLWATAPERQRQPGRRRELDVGPPAPR</sequence>
<feature type="domain" description="Major facilitator superfamily (MFS) profile" evidence="7">
    <location>
        <begin position="16"/>
        <end position="388"/>
    </location>
</feature>
<evidence type="ECO:0000256" key="2">
    <source>
        <dbReference type="ARBA" id="ARBA00022475"/>
    </source>
</evidence>
<evidence type="ECO:0000256" key="3">
    <source>
        <dbReference type="ARBA" id="ARBA00022692"/>
    </source>
</evidence>
<feature type="transmembrane region" description="Helical" evidence="6">
    <location>
        <begin position="323"/>
        <end position="344"/>
    </location>
</feature>
<dbReference type="Pfam" id="PF07690">
    <property type="entry name" value="MFS_1"/>
    <property type="match status" value="1"/>
</dbReference>
<proteinExistence type="predicted"/>